<reference evidence="11 12" key="1">
    <citation type="submission" date="2018-04" db="EMBL/GenBank/DDBJ databases">
        <authorList>
            <person name="Zhang X."/>
            <person name="Yuan J."/>
            <person name="Li F."/>
            <person name="Xiang J."/>
        </authorList>
    </citation>
    <scope>NUCLEOTIDE SEQUENCE [LARGE SCALE GENOMIC DNA]</scope>
    <source>
        <tissue evidence="11">Muscle</tissue>
    </source>
</reference>
<dbReference type="InterPro" id="IPR040848">
    <property type="entry name" value="AAA_lid_7"/>
</dbReference>
<evidence type="ECO:0000256" key="3">
    <source>
        <dbReference type="ARBA" id="ARBA00007188"/>
    </source>
</evidence>
<evidence type="ECO:0000256" key="5">
    <source>
        <dbReference type="ARBA" id="ARBA00022741"/>
    </source>
</evidence>
<dbReference type="GO" id="GO:0000027">
    <property type="term" value="P:ribosomal large subunit assembly"/>
    <property type="evidence" value="ECO:0007669"/>
    <property type="project" value="InterPro"/>
</dbReference>
<comment type="subcellular location">
    <subcellularLocation>
        <location evidence="1">Nucleus</location>
        <location evidence="1">Nucleolus</location>
    </subcellularLocation>
    <subcellularLocation>
        <location evidence="2">Nucleus</location>
        <location evidence="2">Nucleoplasm</location>
    </subcellularLocation>
</comment>
<dbReference type="Pfam" id="PF21108">
    <property type="entry name" value="MDN1_4th"/>
    <property type="match status" value="1"/>
</dbReference>
<feature type="compositionally biased region" description="Acidic residues" evidence="9">
    <location>
        <begin position="3620"/>
        <end position="3642"/>
    </location>
</feature>
<keyword evidence="8" id="KW-0539">Nucleus</keyword>
<dbReference type="Pfam" id="PF17867">
    <property type="entry name" value="AAA_lid_7"/>
    <property type="match status" value="3"/>
</dbReference>
<feature type="compositionally biased region" description="Acidic residues" evidence="9">
    <location>
        <begin position="3685"/>
        <end position="3694"/>
    </location>
</feature>
<comment type="similarity">
    <text evidence="3">Belongs to the midasin family.</text>
</comment>
<keyword evidence="7" id="KW-0143">Chaperone</keyword>
<dbReference type="GO" id="GO:0000055">
    <property type="term" value="P:ribosomal large subunit export from nucleus"/>
    <property type="evidence" value="ECO:0007669"/>
    <property type="project" value="TreeGrafter"/>
</dbReference>
<evidence type="ECO:0000313" key="12">
    <source>
        <dbReference type="Proteomes" id="UP000283509"/>
    </source>
</evidence>
<name>A0A3R7NVK2_PENVA</name>
<comment type="caution">
    <text evidence="11">The sequence shown here is derived from an EMBL/GenBank/DDBJ whole genome shotgun (WGS) entry which is preliminary data.</text>
</comment>
<dbReference type="GO" id="GO:0016887">
    <property type="term" value="F:ATP hydrolysis activity"/>
    <property type="evidence" value="ECO:0007669"/>
    <property type="project" value="InterPro"/>
</dbReference>
<dbReference type="Pfam" id="PF17865">
    <property type="entry name" value="AAA_lid_5"/>
    <property type="match status" value="1"/>
</dbReference>
<dbReference type="Proteomes" id="UP000283509">
    <property type="component" value="Unassembled WGS sequence"/>
</dbReference>
<evidence type="ECO:0000256" key="8">
    <source>
        <dbReference type="ARBA" id="ARBA00023242"/>
    </source>
</evidence>
<dbReference type="SUPFAM" id="SSF53300">
    <property type="entry name" value="vWA-like"/>
    <property type="match status" value="1"/>
</dbReference>
<accession>A0A3R7NVK2</accession>
<dbReference type="SUPFAM" id="SSF52540">
    <property type="entry name" value="P-loop containing nucleoside triphosphate hydrolases"/>
    <property type="match status" value="6"/>
</dbReference>
<dbReference type="FunFam" id="3.40.50.300:FF:000582">
    <property type="entry name" value="Midasin"/>
    <property type="match status" value="1"/>
</dbReference>
<dbReference type="InterPro" id="IPR011704">
    <property type="entry name" value="ATPase_dyneun-rel_AAA"/>
</dbReference>
<evidence type="ECO:0000256" key="1">
    <source>
        <dbReference type="ARBA" id="ARBA00004604"/>
    </source>
</evidence>
<dbReference type="PIRSF" id="PIRSF010340">
    <property type="entry name" value="Midasin"/>
    <property type="match status" value="1"/>
</dbReference>
<dbReference type="GO" id="GO:0030687">
    <property type="term" value="C:preribosome, large subunit precursor"/>
    <property type="evidence" value="ECO:0007669"/>
    <property type="project" value="TreeGrafter"/>
</dbReference>
<dbReference type="InterPro" id="IPR002035">
    <property type="entry name" value="VWF_A"/>
</dbReference>
<gene>
    <name evidence="11" type="ORF">C7M84_014008</name>
</gene>
<feature type="compositionally biased region" description="Basic and acidic residues" evidence="9">
    <location>
        <begin position="3567"/>
        <end position="3578"/>
    </location>
</feature>
<dbReference type="GO" id="GO:0005654">
    <property type="term" value="C:nucleoplasm"/>
    <property type="evidence" value="ECO:0007669"/>
    <property type="project" value="UniProtKB-SubCell"/>
</dbReference>
<dbReference type="PANTHER" id="PTHR48103:SF2">
    <property type="entry name" value="MIDASIN"/>
    <property type="match status" value="1"/>
</dbReference>
<feature type="compositionally biased region" description="Basic and acidic residues" evidence="9">
    <location>
        <begin position="3934"/>
        <end position="3949"/>
    </location>
</feature>
<evidence type="ECO:0000256" key="4">
    <source>
        <dbReference type="ARBA" id="ARBA00017143"/>
    </source>
</evidence>
<dbReference type="InterPro" id="IPR036465">
    <property type="entry name" value="vWFA_dom_sf"/>
</dbReference>
<dbReference type="Gene3D" id="3.40.50.410">
    <property type="entry name" value="von Willebrand factor, type A domain"/>
    <property type="match status" value="1"/>
</dbReference>
<dbReference type="STRING" id="6689.A0A3R7NVK2"/>
<dbReference type="PANTHER" id="PTHR48103">
    <property type="entry name" value="MIDASIN-RELATED"/>
    <property type="match status" value="1"/>
</dbReference>
<dbReference type="FunFam" id="3.40.50.300:FF:004102">
    <property type="entry name" value="Uncharacterized protein"/>
    <property type="match status" value="1"/>
</dbReference>
<keyword evidence="6" id="KW-0067">ATP-binding</keyword>
<feature type="region of interest" description="Disordered" evidence="9">
    <location>
        <begin position="2137"/>
        <end position="2156"/>
    </location>
</feature>
<keyword evidence="12" id="KW-1185">Reference proteome</keyword>
<organism evidence="11 12">
    <name type="scientific">Penaeus vannamei</name>
    <name type="common">Whiteleg shrimp</name>
    <name type="synonym">Litopenaeus vannamei</name>
    <dbReference type="NCBI Taxonomy" id="6689"/>
    <lineage>
        <taxon>Eukaryota</taxon>
        <taxon>Metazoa</taxon>
        <taxon>Ecdysozoa</taxon>
        <taxon>Arthropoda</taxon>
        <taxon>Crustacea</taxon>
        <taxon>Multicrustacea</taxon>
        <taxon>Malacostraca</taxon>
        <taxon>Eumalacostraca</taxon>
        <taxon>Eucarida</taxon>
        <taxon>Decapoda</taxon>
        <taxon>Dendrobranchiata</taxon>
        <taxon>Penaeoidea</taxon>
        <taxon>Penaeidae</taxon>
        <taxon>Penaeus</taxon>
    </lineage>
</organism>
<dbReference type="PROSITE" id="PS50234">
    <property type="entry name" value="VWFA"/>
    <property type="match status" value="1"/>
</dbReference>
<dbReference type="InterPro" id="IPR012099">
    <property type="entry name" value="Midasin"/>
</dbReference>
<dbReference type="GO" id="GO:0005524">
    <property type="term" value="F:ATP binding"/>
    <property type="evidence" value="ECO:0007669"/>
    <property type="project" value="UniProtKB-KW"/>
</dbReference>
<evidence type="ECO:0000256" key="9">
    <source>
        <dbReference type="SAM" id="MobiDB-lite"/>
    </source>
</evidence>
<feature type="compositionally biased region" description="Acidic residues" evidence="9">
    <location>
        <begin position="3901"/>
        <end position="3933"/>
    </location>
</feature>
<feature type="compositionally biased region" description="Basic and acidic residues" evidence="9">
    <location>
        <begin position="3747"/>
        <end position="3757"/>
    </location>
</feature>
<dbReference type="SMART" id="SM00382">
    <property type="entry name" value="AAA"/>
    <property type="match status" value="5"/>
</dbReference>
<evidence type="ECO:0000256" key="7">
    <source>
        <dbReference type="ARBA" id="ARBA00023186"/>
    </source>
</evidence>
<dbReference type="FunFam" id="3.40.50.300:FF:000764">
    <property type="entry name" value="Midasin"/>
    <property type="match status" value="1"/>
</dbReference>
<feature type="compositionally biased region" description="Basic and acidic residues" evidence="9">
    <location>
        <begin position="3815"/>
        <end position="3837"/>
    </location>
</feature>
<feature type="region of interest" description="Disordered" evidence="9">
    <location>
        <begin position="3109"/>
        <end position="3143"/>
    </location>
</feature>
<feature type="compositionally biased region" description="Basic and acidic residues" evidence="9">
    <location>
        <begin position="3643"/>
        <end position="3684"/>
    </location>
</feature>
<evidence type="ECO:0000313" key="11">
    <source>
        <dbReference type="EMBL" id="ROT67891.1"/>
    </source>
</evidence>
<feature type="compositionally biased region" description="Basic and acidic residues" evidence="9">
    <location>
        <begin position="3590"/>
        <end position="3602"/>
    </location>
</feature>
<reference evidence="11 12" key="2">
    <citation type="submission" date="2019-01" db="EMBL/GenBank/DDBJ databases">
        <title>The decoding of complex shrimp genome reveals the adaptation for benthos swimmer, frequently molting mechanism and breeding impact on genome.</title>
        <authorList>
            <person name="Sun Y."/>
            <person name="Gao Y."/>
            <person name="Yu Y."/>
        </authorList>
    </citation>
    <scope>NUCLEOTIDE SEQUENCE [LARGE SCALE GENOMIC DNA]</scope>
    <source>
        <tissue evidence="11">Muscle</tissue>
    </source>
</reference>
<dbReference type="InterPro" id="IPR041190">
    <property type="entry name" value="Midasin_AAA_lid_5"/>
</dbReference>
<keyword evidence="5" id="KW-0547">Nucleotide-binding</keyword>
<dbReference type="InterPro" id="IPR027417">
    <property type="entry name" value="P-loop_NTPase"/>
</dbReference>
<protein>
    <recommendedName>
        <fullName evidence="4">Midasin</fullName>
    </recommendedName>
</protein>
<evidence type="ECO:0000256" key="6">
    <source>
        <dbReference type="ARBA" id="ARBA00022840"/>
    </source>
</evidence>
<dbReference type="SMART" id="SM00327">
    <property type="entry name" value="VWA"/>
    <property type="match status" value="1"/>
</dbReference>
<dbReference type="Pfam" id="PF07728">
    <property type="entry name" value="AAA_5"/>
    <property type="match status" value="8"/>
</dbReference>
<proteinExistence type="inferred from homology"/>
<sequence>METEDVNLRSEITLLSQIDQKCNGVFQKFLDIEEWDENQWDEVLTAVAAALLDPDLTLLVGANLRPWLLELLSHAKEVVKKLDAHPAFCVSLSKLVTVSNDVNRFVLKYFQSAPAPFHEQEENAGEPKQKKLKNGHEHQNHCVTDVDIAKATYILLQHVGEDLIYLWKWSDVLPFLNHSSEEVRWLMCHCIAILSRMTEMQRESLIRKHVPVEVHIRLSAENALTSKPKLPEILGETREISECQHFQHTVGVGLVALPVYSKEEQKAEGCLVKVPSTRRNLECLALAISRGDPVLIEGVVGSGKTSLVEHLACITGRTKAPLLIKVQLGDQTDSKTLLGTYCCTQTPGEFIWRPGSVTQAVMQGYWLLLEDLDYAPMDVISILVPLLETRTLPLPGHGNVRAHPDFQLFATRRTLGGAKMVSGNAGLLEKLWLKITLETLKHSELKEIVTTRWPVLETIADKLVGTYLMMSAGHHEDDRSHVNQDDIVDLTTVKVSGRLVSTRDLMKWCARVSEHIENKDCDLAQRAFQEALDVFCAAIPNKSAKFTFAMHIGSFMNRNRAESEYYCTKYMPEIKFTNTHISIGDRVKLPKKCDDSLSLKEVKQYTFSFTRPALSLLERIGVSLLNEESVLIVGETGTGKTSAVQYLAHQTKQKLRVINMNQQSDSSDLLGGFKPVDLKTVVAPIRQEFEHLFTKTFSAMQNNTFLQHIMVCYMNKRWNDLFALMSHTNQKAVKKIKDEMKKKSNAKKIRQSNMMLKKWEDFGFRMQTVKEQVSQAQNVFAFSFIEGVLIKAIQEGEWVLLDEINLASAETLECLSSLLESKTGSLTLLERGDTQPIVRHPEFRLFACMNPATDVGKKELPAGLRNRFTEFFMEELETGQDLIIIIKDYLEKLGPNMKQIEGIVKFYKNVREANVKLLNDGMGHKPHFSLRTLCRALAVAARNPCSSVKRSLYEAFSLAFLTQLDNPSYAYMVMLIKKYILGVDSQTYNSLKGKIPLDPIAKPKNIETVKVEDFWVPVGDTEPQSPHNYIITKTVKKNLVDIVRVVSIGRFPVLLQGETSVGKTSLITYLARITGTTCVRINNHEHTDLQEYVGSYAPDESGKLVFKHGVLVNAMRNGHWIILDELNLAPTDVLEALNRLLDDNRELFIPETQETIKAHPNFMLFATQNPPGLYGGRKVLSRAFRNRFVELHFQEIPAQELEIILHQRCEIPLSYSKKMVAVLHELQNMRRSSNVFQGKQSFITLRDLFRWAERYRLAPKQTTKYYDWNQHLVDEGYLVLAGRVRVEEEVEAIKTVLEKRFGKEVDVESLFVLSEKTSPVTKECLERLSTVKGFEHVVWTQDMSRLYVLAAKSLSFKEPVLLVGETGCGKTTVCQMIAAQKQQELFTINCHMHTEGADFLGGLRPVRSRTEEDDRLFEWVDGPLILSMRDGGMFLADEISLADDSVLERLNSVLEPERMLVLAEKGTDGVEYESNPDIIYAHEDFRLIGTMNPGGDYGKKELSPALRNRFTEIWCPKVEIGRPSSGVLEIIEHNVKEGIILNSDDNTSGFGKAMLQFLEHFIRTELGSKCVISIRDLLSWVTFINKVTESECLDPGLAYIHGACLVLLDGLGSGRTGTGLKGWRKLREGCLSYLCQQVWQKTGVQPSTVTLDGKLGMQLNFVNSDTQFGIEPFIIPKGPVKENKAMMFTFKAPRTCVNLLRLLRGLQLSKPLLLEGSPGVGKTSLVIALAKSSGNNIVRINLSEQTDVSDLFGADLPVEGGEGGKFAWRDGPLLQALREGSWVVLDELNLASQSVLEGLNACFDHRGEIFVPELGKVFKIEHQTTKIFACQNPQFQGGARKGLPKSFLNRFTQVHIEPLSAADLEFILSILYESLPQEIIAKMVKFNTELVQEISEQGLWGHCGGPWELNLRDMCRWCDIMLKHQSESSFNPGEYVGIIYSDRMRTAADKENVFTVYNRVFGEAYPSYQSVGRFHSREDNSGELFVIHHQLPIIESLISCVNMNWMALMVGASGVGKTAVVKLLARLTGNQLYTFTVNSDMDVTELLGGFQQVDYGRSLGDIVEQTESAVSAAVRQLVLASSSAHSKKILKSWELFISVHNDKTTRTTSGEVEHFLHRCDLLLDLLHLLTETSEGDKLQDKSPVKARPKKRRKSEQKLQAVIDSGKGLEELFNISKMMNDVKKLQSQVKEAGIISGGGTFQWVDSILVKAVRDGYWLLVEGVNVCSPSVLDRLNALLEPGGVLTISERGVVDGSVPFVTPHKDFRLFLAMDPQNGEISRAMRNRGIEICSVNTWTKPQDFRALLLQNGITSSKLQNTLYESYRLLTTELPVHERPSICQFKQTASMVNQLIQRGFGGELAVRKALAVVYIRSQGKAQLQDEINHILHVIPDFLEKSMNLPWPLYEHQTLSVCKLSGGSSLAHAKVLSSLLHSIILAQIYPESAEACGTETLPATCPLPVKPNSVKNCLALILTLTPLDNWQMIHELLVKLINSVVELERCSSDWQTKSALAAHAVLAVGMLRTSLLAYMEPVDSAQRSVTMSCEALRLLATHARIQRVSASCGTNVTESLAQYSSFPVSREPLDPLKQLSKQMEVKQTVAVLLPEDEYPGQAKFLNTLVLRSVLLDLFSTALAQAYLDRKAVQMIMRLLEQVTAIWRQQEEEKALKAQEKESLYRYKDRTMAASETEEETIEREFSEAFPSFDDEFDDLDGINLNDSKKAKKRTNKEKDEDEVLGQISDKEVQEVSELHRLLFTNLVNTSWRSAPSTPSVSPSSQMIPASIIRLRVLRTIISTIGPIAGSHLDRTSLGAHILSNHNSCAILTRDPPAPLVSHPYNIYLDPNPQEALKVRPLVQAVRERVDELLCSWPDHPVLMMVNTVVNRVLGFTLTSPLMRHIVGLETILEKAQEWEKNAHASVSMMEQLEAVTHQIIEWRKLELHGWKNCLDMITHKVATEGRKWWPHLYEAFQVALAEKVSLDEVSKTLKQFFETSLLGDFQIRLEMLYAFHCNLAVLEKSKLVEKLLSLTWNLHQYYIQYLPEVTSTLSKARKPIDKEVKGFVKIAQWRDINFFSVRESVNKSHRTLHRHMRSWEKKLRQPASPLFHDADSELSQDQTGAWDKGPENSPALQVAPTMPSKPSEVDDVPDVPENTVLGKLGALTPRCHKLVYSTLKTLPYASHIEMVEEMTAAVITSYQELQAAATKAEGISESENRLKSLRSVMQRRRDSLAQLFKALTATGVTYTRGNSMWNDGDVEKCLHLPPLNLEVAHSGSKSLKSARDAWPGCQKYLDRCIGRQTRLLTALQQPHGDLGPELIKRLRGVSCYLFILARDQRKALASISHNSRRLSHIIQDVATVTPECHPVVSLKIGWQTLHGLATSLALTTMEVCTLLDTVPSSPPLLLLTENSAVPDEKDLEEAKSILGDIEKLATYFSRKLAKQMELFEEDRMLTVEHTKVFRETMNELIMAGDKIQNVTVLLSSSKGTHLPVTDPLNVWLRSWKSVEADLTSLVDSESQVQATSDDSIRHVEYCLTQLAVKGFCRPKELEEEAGEEGATKFEDSEGTGLGDGEGQKDMSDRLESEDQLESALQEGESEKEGDKDLKEDEGVEMSEDFEGKMQDVEKGDDEDDNESEGEDDKDMEEQMGETEKGAEKLDEKDERKSNKGRDQDQKKKEKLKEMEDKLRENEDKGEEEEEYDDNFKDEYGGEEGMENEDDEPPMQLPEDMNLGDDMDSKTNAEAAEMDTTQASKDMTKQKPKEDAGAQPELDEEEKQEEHGQTGEQTEDQEGVGESESRTRDEAHEGDNSALVTEDAANDNTDMEKPRRPGETDDDRTLGDEENRAQQGLMSVNPRRRNDQRQNQQEQEEKKSSKEYEHINKAQSHFDKQVVDAGTQEQALEAPAPANTEEDEDNKMENEEEMMDTPMEVDEELGEAEDEKEALGQDRERNEGKDRGQSQPDPQGEDAKVETEGEIILAATVERAPESFIHTLLTDENEYEEGEDAYTFNENEEETRQDIETATAVQTEDSDAAWTKHEARVANMALQLCEQLRLILEPTQAARLRGDYRTGKRLNMRKVIPYIASQFRKDKIWLRRTQPSKRTYQIILAVDDSESMAETRTSTLATESVALVTKALTLLESGEVGVLSFGASTNVLHPLGDTFSDESGSRILANLTFEQKMTNFGKLLEDAVAIFKGVKRYSSHGNPDTAQLLIILSDGQTHTRAEQVKAAVRRARLERVFIVFIVLDAKDSQYSFYDILVYEKGEMRPLVETFPFPFFLVVRDLETLPQALSTALRQWFELVTADAKH</sequence>
<dbReference type="InterPro" id="IPR003593">
    <property type="entry name" value="AAA+_ATPase"/>
</dbReference>
<feature type="domain" description="VWFA" evidence="10">
    <location>
        <begin position="4098"/>
        <end position="4289"/>
    </location>
</feature>
<feature type="compositionally biased region" description="Basic and acidic residues" evidence="9">
    <location>
        <begin position="3788"/>
        <end position="3800"/>
    </location>
</feature>
<evidence type="ECO:0000259" key="10">
    <source>
        <dbReference type="PROSITE" id="PS50234"/>
    </source>
</evidence>
<feature type="compositionally biased region" description="Basic and acidic residues" evidence="9">
    <location>
        <begin position="3860"/>
        <end position="3883"/>
    </location>
</feature>
<feature type="compositionally biased region" description="Acidic residues" evidence="9">
    <location>
        <begin position="3702"/>
        <end position="3714"/>
    </location>
</feature>
<dbReference type="Gene3D" id="3.40.50.300">
    <property type="entry name" value="P-loop containing nucleotide triphosphate hydrolases"/>
    <property type="match status" value="7"/>
</dbReference>
<feature type="compositionally biased region" description="Basic residues" evidence="9">
    <location>
        <begin position="2144"/>
        <end position="2154"/>
    </location>
</feature>
<feature type="region of interest" description="Disordered" evidence="9">
    <location>
        <begin position="3544"/>
        <end position="3963"/>
    </location>
</feature>
<dbReference type="CDD" id="cd00009">
    <property type="entry name" value="AAA"/>
    <property type="match status" value="2"/>
</dbReference>
<dbReference type="Pfam" id="PF00092">
    <property type="entry name" value="VWA"/>
    <property type="match status" value="1"/>
</dbReference>
<dbReference type="FunFam" id="3.40.50.300:FF:000142">
    <property type="entry name" value="Midasin"/>
    <property type="match status" value="1"/>
</dbReference>
<dbReference type="EMBL" id="QCYY01002740">
    <property type="protein sequence ID" value="ROT67891.1"/>
    <property type="molecule type" value="Genomic_DNA"/>
</dbReference>
<dbReference type="GO" id="GO:0005730">
    <property type="term" value="C:nucleolus"/>
    <property type="evidence" value="ECO:0007669"/>
    <property type="project" value="UniProtKB-SubCell"/>
</dbReference>
<evidence type="ECO:0000256" key="2">
    <source>
        <dbReference type="ARBA" id="ARBA00004642"/>
    </source>
</evidence>
<dbReference type="InterPro" id="IPR048617">
    <property type="entry name" value="MDN1_AAA_lid_4"/>
</dbReference>
<dbReference type="OrthoDB" id="422220at2759"/>